<protein>
    <submittedName>
        <fullName evidence="5">Hydroxymethylglutaryl-CoA lyase</fullName>
    </submittedName>
</protein>
<dbReference type="GO" id="GO:0006552">
    <property type="term" value="P:L-leucine catabolic process"/>
    <property type="evidence" value="ECO:0007669"/>
    <property type="project" value="TreeGrafter"/>
</dbReference>
<keyword evidence="6" id="KW-1185">Reference proteome</keyword>
<comment type="similarity">
    <text evidence="1">Belongs to the HMG-CoA lyase family.</text>
</comment>
<dbReference type="Pfam" id="PF00682">
    <property type="entry name" value="HMGL-like"/>
    <property type="match status" value="1"/>
</dbReference>
<sequence length="305" mass="32794">MTDNNQVFVREVGLRDGIQSLDTIATQDKIQWLKVESEAGVQAFEITSFVPAHVIPQFFDAQTMVEQGQLNPRLLLSALVLNEKGAMRALEAGVKNIVFVLSASATHSQKNARTTLENALAAVARLIEMVKQQPEPPHITGAIATSFGCTYEGHIESKTVLNIADRMAQAGVDHIALGDTVGFAGPRQVKNLFTQLHQLLGKLPVGAHFHDTRGMGMANVLAALEAGVRHFDASLGGLGGCPFAPGATGNIATEDLCFLLEEYGLQTGIDLEKLLEARRWLAHLLPDEPLQGALSRAGLPNIITH</sequence>
<dbReference type="PANTHER" id="PTHR42738:SF7">
    <property type="entry name" value="HYDROXYMETHYLGLUTARYL-COA LYASE"/>
    <property type="match status" value="1"/>
</dbReference>
<dbReference type="AlphaFoldDB" id="A0A918MWK2"/>
<dbReference type="InterPro" id="IPR043594">
    <property type="entry name" value="HMGL"/>
</dbReference>
<proteinExistence type="inferred from homology"/>
<dbReference type="SUPFAM" id="SSF51569">
    <property type="entry name" value="Aldolase"/>
    <property type="match status" value="1"/>
</dbReference>
<dbReference type="PANTHER" id="PTHR42738">
    <property type="entry name" value="HYDROXYMETHYLGLUTARYL-COA LYASE"/>
    <property type="match status" value="1"/>
</dbReference>
<evidence type="ECO:0000259" key="4">
    <source>
        <dbReference type="PROSITE" id="PS50991"/>
    </source>
</evidence>
<dbReference type="NCBIfam" id="NF004283">
    <property type="entry name" value="PRK05692.1"/>
    <property type="match status" value="1"/>
</dbReference>
<evidence type="ECO:0000313" key="6">
    <source>
        <dbReference type="Proteomes" id="UP000608345"/>
    </source>
</evidence>
<comment type="caution">
    <text evidence="5">The sequence shown here is derived from an EMBL/GenBank/DDBJ whole genome shotgun (WGS) entry which is preliminary data.</text>
</comment>
<dbReference type="GO" id="GO:0004419">
    <property type="term" value="F:hydroxymethylglutaryl-CoA lyase activity"/>
    <property type="evidence" value="ECO:0007669"/>
    <property type="project" value="TreeGrafter"/>
</dbReference>
<dbReference type="PROSITE" id="PS50991">
    <property type="entry name" value="PYR_CT"/>
    <property type="match status" value="1"/>
</dbReference>
<dbReference type="GO" id="GO:0046872">
    <property type="term" value="F:metal ion binding"/>
    <property type="evidence" value="ECO:0007669"/>
    <property type="project" value="UniProtKB-KW"/>
</dbReference>
<accession>A0A918MWK2</accession>
<feature type="domain" description="Pyruvate carboxyltransferase" evidence="4">
    <location>
        <begin position="7"/>
        <end position="275"/>
    </location>
</feature>
<keyword evidence="2" id="KW-0479">Metal-binding</keyword>
<dbReference type="Proteomes" id="UP000608345">
    <property type="component" value="Unassembled WGS sequence"/>
</dbReference>
<dbReference type="RefSeq" id="WP_189383978.1">
    <property type="nucleotide sequence ID" value="NZ_BAABFY010000057.1"/>
</dbReference>
<dbReference type="InterPro" id="IPR013785">
    <property type="entry name" value="Aldolase_TIM"/>
</dbReference>
<evidence type="ECO:0000256" key="2">
    <source>
        <dbReference type="ARBA" id="ARBA00022723"/>
    </source>
</evidence>
<dbReference type="InterPro" id="IPR000891">
    <property type="entry name" value="PYR_CT"/>
</dbReference>
<evidence type="ECO:0000256" key="1">
    <source>
        <dbReference type="ARBA" id="ARBA00009405"/>
    </source>
</evidence>
<gene>
    <name evidence="5" type="ORF">GCM10011450_06180</name>
</gene>
<keyword evidence="3 5" id="KW-0456">Lyase</keyword>
<organism evidence="5 6">
    <name type="scientific">Advenella faeciporci</name>
    <dbReference type="NCBI Taxonomy" id="797535"/>
    <lineage>
        <taxon>Bacteria</taxon>
        <taxon>Pseudomonadati</taxon>
        <taxon>Pseudomonadota</taxon>
        <taxon>Betaproteobacteria</taxon>
        <taxon>Burkholderiales</taxon>
        <taxon>Alcaligenaceae</taxon>
    </lineage>
</organism>
<dbReference type="CDD" id="cd07938">
    <property type="entry name" value="DRE_TIM_HMGL"/>
    <property type="match status" value="1"/>
</dbReference>
<dbReference type="EMBL" id="BMYS01000002">
    <property type="protein sequence ID" value="GGW78986.1"/>
    <property type="molecule type" value="Genomic_DNA"/>
</dbReference>
<reference evidence="5" key="2">
    <citation type="submission" date="2020-09" db="EMBL/GenBank/DDBJ databases">
        <authorList>
            <person name="Sun Q."/>
            <person name="Kim S."/>
        </authorList>
    </citation>
    <scope>NUCLEOTIDE SEQUENCE</scope>
    <source>
        <strain evidence="5">KCTC 23732</strain>
    </source>
</reference>
<dbReference type="GO" id="GO:0046951">
    <property type="term" value="P:ketone body biosynthetic process"/>
    <property type="evidence" value="ECO:0007669"/>
    <property type="project" value="TreeGrafter"/>
</dbReference>
<dbReference type="Gene3D" id="3.20.20.70">
    <property type="entry name" value="Aldolase class I"/>
    <property type="match status" value="1"/>
</dbReference>
<evidence type="ECO:0000256" key="3">
    <source>
        <dbReference type="ARBA" id="ARBA00023239"/>
    </source>
</evidence>
<evidence type="ECO:0000313" key="5">
    <source>
        <dbReference type="EMBL" id="GGW78986.1"/>
    </source>
</evidence>
<reference evidence="5" key="1">
    <citation type="journal article" date="2014" name="Int. J. Syst. Evol. Microbiol.">
        <title>Complete genome sequence of Corynebacterium casei LMG S-19264T (=DSM 44701T), isolated from a smear-ripened cheese.</title>
        <authorList>
            <consortium name="US DOE Joint Genome Institute (JGI-PGF)"/>
            <person name="Walter F."/>
            <person name="Albersmeier A."/>
            <person name="Kalinowski J."/>
            <person name="Ruckert C."/>
        </authorList>
    </citation>
    <scope>NUCLEOTIDE SEQUENCE</scope>
    <source>
        <strain evidence="5">KCTC 23732</strain>
    </source>
</reference>
<name>A0A918MWK2_9BURK</name>